<dbReference type="EMBL" id="JAHLFJ010000120">
    <property type="protein sequence ID" value="MBU3857411.1"/>
    <property type="molecule type" value="Genomic_DNA"/>
</dbReference>
<feature type="transmembrane region" description="Helical" evidence="5">
    <location>
        <begin position="97"/>
        <end position="122"/>
    </location>
</feature>
<reference evidence="6" key="1">
    <citation type="journal article" date="2021" name="PeerJ">
        <title>Extensive microbial diversity within the chicken gut microbiome revealed by metagenomics and culture.</title>
        <authorList>
            <person name="Gilroy R."/>
            <person name="Ravi A."/>
            <person name="Getino M."/>
            <person name="Pursley I."/>
            <person name="Horton D.L."/>
            <person name="Alikhan N.F."/>
            <person name="Baker D."/>
            <person name="Gharbi K."/>
            <person name="Hall N."/>
            <person name="Watson M."/>
            <person name="Adriaenssens E.M."/>
            <person name="Foster-Nyarko E."/>
            <person name="Jarju S."/>
            <person name="Secka A."/>
            <person name="Antonio M."/>
            <person name="Oren A."/>
            <person name="Chaudhuri R.R."/>
            <person name="La Ragione R."/>
            <person name="Hildebrand F."/>
            <person name="Pallen M.J."/>
        </authorList>
    </citation>
    <scope>NUCLEOTIDE SEQUENCE</scope>
    <source>
        <strain evidence="6">8470</strain>
    </source>
</reference>
<dbReference type="InterPro" id="IPR003825">
    <property type="entry name" value="Colicin-V_CvpA"/>
</dbReference>
<keyword evidence="3 5" id="KW-1133">Transmembrane helix</keyword>
<dbReference type="Pfam" id="PF02674">
    <property type="entry name" value="Colicin_V"/>
    <property type="match status" value="1"/>
</dbReference>
<evidence type="ECO:0000313" key="7">
    <source>
        <dbReference type="Proteomes" id="UP000784286"/>
    </source>
</evidence>
<sequence length="172" mass="19066">MEALDWIIAVFLGIGFVMGFMKGFFRQLASLVGLIAGLLIARALFVTVGEQLAEAVGSSVTFAQILSFFLIWILVPFALSILASLLTRMFDAISLGFVNRLSGAFMGLVKYAFFISLAIHFIEFADSKDFLIHETAKQRSLLYYPIASFSDVFYPVVKEAVKDLIETTDINI</sequence>
<name>A0A948TPW7_9BACT</name>
<evidence type="ECO:0000256" key="3">
    <source>
        <dbReference type="ARBA" id="ARBA00022989"/>
    </source>
</evidence>
<feature type="transmembrane region" description="Helical" evidence="5">
    <location>
        <begin position="61"/>
        <end position="85"/>
    </location>
</feature>
<evidence type="ECO:0000256" key="1">
    <source>
        <dbReference type="ARBA" id="ARBA00004141"/>
    </source>
</evidence>
<dbReference type="PANTHER" id="PTHR37306:SF1">
    <property type="entry name" value="COLICIN V PRODUCTION PROTEIN"/>
    <property type="match status" value="1"/>
</dbReference>
<evidence type="ECO:0000256" key="4">
    <source>
        <dbReference type="ARBA" id="ARBA00023136"/>
    </source>
</evidence>
<dbReference type="Proteomes" id="UP000784286">
    <property type="component" value="Unassembled WGS sequence"/>
</dbReference>
<protein>
    <submittedName>
        <fullName evidence="6">CvpA family protein</fullName>
    </submittedName>
</protein>
<gene>
    <name evidence="6" type="ORF">H9928_12930</name>
</gene>
<dbReference type="GO" id="GO:0016020">
    <property type="term" value="C:membrane"/>
    <property type="evidence" value="ECO:0007669"/>
    <property type="project" value="UniProtKB-SubCell"/>
</dbReference>
<feature type="transmembrane region" description="Helical" evidence="5">
    <location>
        <begin position="31"/>
        <end position="49"/>
    </location>
</feature>
<accession>A0A948TPW7</accession>
<evidence type="ECO:0000256" key="5">
    <source>
        <dbReference type="SAM" id="Phobius"/>
    </source>
</evidence>
<evidence type="ECO:0000256" key="2">
    <source>
        <dbReference type="ARBA" id="ARBA00022692"/>
    </source>
</evidence>
<feature type="transmembrane region" description="Helical" evidence="5">
    <location>
        <begin position="6"/>
        <end position="24"/>
    </location>
</feature>
<keyword evidence="2 5" id="KW-0812">Transmembrane</keyword>
<keyword evidence="4 5" id="KW-0472">Membrane</keyword>
<comment type="subcellular location">
    <subcellularLocation>
        <location evidence="1">Membrane</location>
        <topology evidence="1">Multi-pass membrane protein</topology>
    </subcellularLocation>
</comment>
<evidence type="ECO:0000313" key="6">
    <source>
        <dbReference type="EMBL" id="MBU3857411.1"/>
    </source>
</evidence>
<dbReference type="GO" id="GO:0009403">
    <property type="term" value="P:toxin biosynthetic process"/>
    <property type="evidence" value="ECO:0007669"/>
    <property type="project" value="InterPro"/>
</dbReference>
<dbReference type="AlphaFoldDB" id="A0A948TPW7"/>
<reference evidence="6" key="2">
    <citation type="submission" date="2021-04" db="EMBL/GenBank/DDBJ databases">
        <authorList>
            <person name="Gilroy R."/>
        </authorList>
    </citation>
    <scope>NUCLEOTIDE SEQUENCE</scope>
    <source>
        <strain evidence="6">8470</strain>
    </source>
</reference>
<comment type="caution">
    <text evidence="6">The sequence shown here is derived from an EMBL/GenBank/DDBJ whole genome shotgun (WGS) entry which is preliminary data.</text>
</comment>
<organism evidence="6 7">
    <name type="scientific">Candidatus Phocaeicola excrementipullorum</name>
    <dbReference type="NCBI Taxonomy" id="2838731"/>
    <lineage>
        <taxon>Bacteria</taxon>
        <taxon>Pseudomonadati</taxon>
        <taxon>Bacteroidota</taxon>
        <taxon>Bacteroidia</taxon>
        <taxon>Bacteroidales</taxon>
        <taxon>Bacteroidaceae</taxon>
        <taxon>Phocaeicola</taxon>
    </lineage>
</organism>
<proteinExistence type="predicted"/>
<dbReference type="PANTHER" id="PTHR37306">
    <property type="entry name" value="COLICIN V PRODUCTION PROTEIN"/>
    <property type="match status" value="1"/>
</dbReference>